<name>A0A2S4WMT8_9BASI</name>
<gene>
    <name evidence="2" type="ORF">PSHT_00631</name>
</gene>
<dbReference type="Proteomes" id="UP000238274">
    <property type="component" value="Unassembled WGS sequence"/>
</dbReference>
<sequence length="1470" mass="162933">MSGAPRGRLVPRYEQLVATQKTLSVKQSYPHAPTIPAPDVTNNTPSISSRRSTSRASGPTSKRKRLCDDNPPALRSSKRLKDNHQKNNSQPTCLDQANNHPQNNSQPARLDQANSSSEGVLSQPTRLDQANNHQQNNSQPARLDQANSSSEDVHPPKQLPTTTPNLNQALPTTTPNLDQADSSSKDVPLASLPKQISTITPNSHCSTDVPLVTNQPEDHNQHNNSPPPHLDQNDSSSEDVPLASLPRKIPSSKQNLRYAFTSASQDPSFTNQQESPNQIASSTIGNLDHNHADFAPLADCPTTDFAFAVPKANHRENGCQPHSEPSILRQSEPSVSTVASVLKPPPIHASASSAAATNLPLLQNAQDDTTWSQFMDIPGKRKRSIETMSLKGLRSIKGLKQFLREHGSSYKPFHDKWDLAQMCISICSRLNDQIPRTSRRLLRPTASPTKAQSIPQLDLQIVEPLPQKRPQSPPDFPSPTKAPWIPKIDFQNVAPLAQKRPRSPPDFQPHNQSINSSLLGVHASDLSDTQLHRILTEYGIGPPQARSDSAKAYSSKRRSKPRKSKAVFKPHSIYDDTLVVGTDTDMDNVHALIPILPQQVQHLAKHPSVSHQQLADSKNQSCQFSPLTPACGGNSSAEHIQVDHEESAYITDLPDRQRIDNDSNPGTSETSFAYNPDNERRKNWCNHRIPCHEKSQTPPVESHPHLLTKVVSPPEENAIEHSGEGLWLPVEPPSHSCDDPLITQQCSFDENPTRSVHGRNSPDGCAQYPARNLQSNVDHHVGNDELDDAESREYESSLEYCTEGDSEYEGNDDNQFDELDSDSPKDLSPSADQASSSKYQDSGREKQGTNSDSNDEIGAQSSPRKSDWIPEESLKHTQRTRYTVQNSDKKKVLVDLYESLQASKSGQQGQLEPEAIGATAHERQPKNYHNCDKQGLVKILAPFPVATSNLSKAKLVLLCEAYNKMNEPLTFRPTTKRSDTFQLDATDQSPIEMDPVEPASEQPFSRPVGGLGQFVQSPPSAKRLNLIPSAVSEPSIAASSERNGATGLLKRLTELQLQNNNLLQLQTSILERSHREAMSRIEDFTPGFKRLVEWADTNIKDYDPSDQHAQHTSSPKRASPSKPSPAKTPRGGDFADMIRKHVATLFGLKPGERIPPPATEAERQQWRTPQNVDFEMDVSYDNSGAELEFADPGFPYPEGPGHPEATPETLKIIREEMNRYGISAFRPDLAKPFSDPENMFLWSFAVNTFVELIERGEYTNVSIASGIIKKPEATQLAEKRARQVTRVNKLRKNRGASIYRKTELRHLESIFKACCSEDETDSEDDSMSVCSETSTSDILSDDGMSIDSLQKQQPVNSSQASSKPVFTNKKPKRCKVMKYYWRSADVDDLMIMLDAVGFTKNVPKRHSGPSPATRTRLQNPVISDTKPKIGLPIDFYDQDWLATLPQYEVTALEIISEPAIPISTTLLQNF</sequence>
<reference evidence="3" key="3">
    <citation type="journal article" date="2018" name="Mol. Plant Microbe Interact.">
        <title>Genome sequence resources for the wheat stripe rust pathogen (Puccinia striiformis f. sp. tritici) and the barley stripe rust pathogen (Puccinia striiformis f. sp. hordei).</title>
        <authorList>
            <person name="Xia C."/>
            <person name="Wang M."/>
            <person name="Yin C."/>
            <person name="Cornejo O.E."/>
            <person name="Hulbert S.H."/>
            <person name="Chen X."/>
        </authorList>
    </citation>
    <scope>NUCLEOTIDE SEQUENCE [LARGE SCALE GENOMIC DNA]</scope>
    <source>
        <strain evidence="3">93TX-2</strain>
    </source>
</reference>
<feature type="region of interest" description="Disordered" evidence="1">
    <location>
        <begin position="538"/>
        <end position="568"/>
    </location>
</feature>
<dbReference type="VEuPathDB" id="FungiDB:PSTT_15522"/>
<dbReference type="VEuPathDB" id="FungiDB:PSHT_00631"/>
<feature type="compositionally biased region" description="Polar residues" evidence="1">
    <location>
        <begin position="1329"/>
        <end position="1338"/>
    </location>
</feature>
<feature type="compositionally biased region" description="Basic and acidic residues" evidence="1">
    <location>
        <begin position="648"/>
        <end position="661"/>
    </location>
</feature>
<feature type="compositionally biased region" description="Polar residues" evidence="1">
    <location>
        <begin position="194"/>
        <end position="206"/>
    </location>
</feature>
<feature type="region of interest" description="Disordered" evidence="1">
    <location>
        <begin position="648"/>
        <end position="679"/>
    </location>
</feature>
<feature type="region of interest" description="Disordered" evidence="1">
    <location>
        <begin position="1319"/>
        <end position="1342"/>
    </location>
</feature>
<comment type="caution">
    <text evidence="2">The sequence shown here is derived from an EMBL/GenBank/DDBJ whole genome shotgun (WGS) entry which is preliminary data.</text>
</comment>
<dbReference type="EMBL" id="PKSM01000004">
    <property type="protein sequence ID" value="POW23100.1"/>
    <property type="molecule type" value="Genomic_DNA"/>
</dbReference>
<organism evidence="2 3">
    <name type="scientific">Puccinia striiformis</name>
    <dbReference type="NCBI Taxonomy" id="27350"/>
    <lineage>
        <taxon>Eukaryota</taxon>
        <taxon>Fungi</taxon>
        <taxon>Dikarya</taxon>
        <taxon>Basidiomycota</taxon>
        <taxon>Pucciniomycotina</taxon>
        <taxon>Pucciniomycetes</taxon>
        <taxon>Pucciniales</taxon>
        <taxon>Pucciniaceae</taxon>
        <taxon>Puccinia</taxon>
    </lineage>
</organism>
<reference evidence="2 3" key="1">
    <citation type="submission" date="2017-12" db="EMBL/GenBank/DDBJ databases">
        <title>Gene loss provides genomic basis for host adaptation in cereal stripe rust fungi.</title>
        <authorList>
            <person name="Xia C."/>
        </authorList>
    </citation>
    <scope>NUCLEOTIDE SEQUENCE [LARGE SCALE GENOMIC DNA]</scope>
    <source>
        <strain evidence="2 3">93TX-2</strain>
    </source>
</reference>
<feature type="region of interest" description="Disordered" evidence="1">
    <location>
        <begin position="749"/>
        <end position="884"/>
    </location>
</feature>
<dbReference type="OrthoDB" id="3263746at2759"/>
<feature type="compositionally biased region" description="Polar residues" evidence="1">
    <location>
        <begin position="831"/>
        <end position="840"/>
    </location>
</feature>
<feature type="compositionally biased region" description="Basic and acidic residues" evidence="1">
    <location>
        <begin position="777"/>
        <end position="795"/>
    </location>
</feature>
<feature type="compositionally biased region" description="Basic and acidic residues" evidence="1">
    <location>
        <begin position="864"/>
        <end position="875"/>
    </location>
</feature>
<feature type="region of interest" description="Disordered" evidence="1">
    <location>
        <begin position="24"/>
        <end position="251"/>
    </location>
</feature>
<protein>
    <submittedName>
        <fullName evidence="2">Uncharacterized protein</fullName>
    </submittedName>
</protein>
<feature type="region of interest" description="Disordered" evidence="1">
    <location>
        <begin position="1101"/>
        <end position="1134"/>
    </location>
</feature>
<feature type="compositionally biased region" description="Polar residues" evidence="1">
    <location>
        <begin position="159"/>
        <end position="182"/>
    </location>
</feature>
<feature type="region of interest" description="Disordered" evidence="1">
    <location>
        <begin position="438"/>
        <end position="457"/>
    </location>
</feature>
<feature type="compositionally biased region" description="Acidic residues" evidence="1">
    <location>
        <begin position="802"/>
        <end position="821"/>
    </location>
</feature>
<accession>A0A2S4WMT8</accession>
<feature type="compositionally biased region" description="Basic residues" evidence="1">
    <location>
        <begin position="554"/>
        <end position="568"/>
    </location>
</feature>
<evidence type="ECO:0000256" key="1">
    <source>
        <dbReference type="SAM" id="MobiDB-lite"/>
    </source>
</evidence>
<reference evidence="3" key="2">
    <citation type="journal article" date="2018" name="BMC Genomics">
        <title>Genomic insights into host adaptation between the wheat stripe rust pathogen (Puccinia striiformis f. sp. tritici) and the barley stripe rust pathogen (Puccinia striiformis f. sp. hordei).</title>
        <authorList>
            <person name="Xia C."/>
            <person name="Wang M."/>
            <person name="Yin C."/>
            <person name="Cornejo O.E."/>
            <person name="Hulbert S.H."/>
            <person name="Chen X."/>
        </authorList>
    </citation>
    <scope>NUCLEOTIDE SEQUENCE [LARGE SCALE GENOMIC DNA]</scope>
    <source>
        <strain evidence="3">93TX-2</strain>
    </source>
</reference>
<feature type="compositionally biased region" description="Polar residues" evidence="1">
    <location>
        <begin position="86"/>
        <end position="150"/>
    </location>
</feature>
<feature type="region of interest" description="Disordered" evidence="1">
    <location>
        <begin position="263"/>
        <end position="285"/>
    </location>
</feature>
<feature type="compositionally biased region" description="Polar residues" evidence="1">
    <location>
        <begin position="662"/>
        <end position="673"/>
    </location>
</feature>
<feature type="compositionally biased region" description="Polar residues" evidence="1">
    <location>
        <begin position="446"/>
        <end position="455"/>
    </location>
</feature>
<feature type="compositionally biased region" description="Low complexity" evidence="1">
    <location>
        <begin position="44"/>
        <end position="60"/>
    </location>
</feature>
<keyword evidence="3" id="KW-1185">Reference proteome</keyword>
<feature type="compositionally biased region" description="Low complexity" evidence="1">
    <location>
        <begin position="1112"/>
        <end position="1129"/>
    </location>
</feature>
<evidence type="ECO:0000313" key="3">
    <source>
        <dbReference type="Proteomes" id="UP000238274"/>
    </source>
</evidence>
<dbReference type="VEuPathDB" id="FungiDB:PSTT_13527"/>
<evidence type="ECO:0000313" key="2">
    <source>
        <dbReference type="EMBL" id="POW23100.1"/>
    </source>
</evidence>
<proteinExistence type="predicted"/>